<dbReference type="GO" id="GO:0008236">
    <property type="term" value="F:serine-type peptidase activity"/>
    <property type="evidence" value="ECO:0007669"/>
    <property type="project" value="InterPro"/>
</dbReference>
<protein>
    <submittedName>
        <fullName evidence="4">Alpha-beta hydrolase superfamily lysophospholipase</fullName>
    </submittedName>
</protein>
<dbReference type="InterPro" id="IPR050261">
    <property type="entry name" value="FrsA_esterase"/>
</dbReference>
<dbReference type="Gene3D" id="3.40.50.1820">
    <property type="entry name" value="alpha/beta hydrolase"/>
    <property type="match status" value="1"/>
</dbReference>
<proteinExistence type="inferred from homology"/>
<reference evidence="4 5" key="1">
    <citation type="submission" date="2020-08" db="EMBL/GenBank/DDBJ databases">
        <title>Genomic Encyclopedia of Type Strains, Phase III (KMG-III): the genomes of soil and plant-associated and newly described type strains.</title>
        <authorList>
            <person name="Whitman W."/>
        </authorList>
    </citation>
    <scope>NUCLEOTIDE SEQUENCE [LARGE SCALE GENOMIC DNA]</scope>
    <source>
        <strain evidence="4 5">CECT 8840</strain>
    </source>
</reference>
<dbReference type="Pfam" id="PF00326">
    <property type="entry name" value="Peptidase_S9"/>
    <property type="match status" value="1"/>
</dbReference>
<name>A0A7W7VK68_9ACTN</name>
<evidence type="ECO:0000313" key="4">
    <source>
        <dbReference type="EMBL" id="MBB4913034.1"/>
    </source>
</evidence>
<keyword evidence="5" id="KW-1185">Reference proteome</keyword>
<dbReference type="GO" id="GO:0052689">
    <property type="term" value="F:carboxylic ester hydrolase activity"/>
    <property type="evidence" value="ECO:0007669"/>
    <property type="project" value="UniProtKB-ARBA"/>
</dbReference>
<accession>A0A7W7VK68</accession>
<dbReference type="AlphaFoldDB" id="A0A7W7VK68"/>
<evidence type="ECO:0000256" key="1">
    <source>
        <dbReference type="ARBA" id="ARBA00008645"/>
    </source>
</evidence>
<dbReference type="GO" id="GO:0006508">
    <property type="term" value="P:proteolysis"/>
    <property type="evidence" value="ECO:0007669"/>
    <property type="project" value="InterPro"/>
</dbReference>
<evidence type="ECO:0000256" key="2">
    <source>
        <dbReference type="ARBA" id="ARBA00022801"/>
    </source>
</evidence>
<dbReference type="EMBL" id="JACHJP010000001">
    <property type="protein sequence ID" value="MBB4913034.1"/>
    <property type="molecule type" value="Genomic_DNA"/>
</dbReference>
<dbReference type="PANTHER" id="PTHR22946">
    <property type="entry name" value="DIENELACTONE HYDROLASE DOMAIN-CONTAINING PROTEIN-RELATED"/>
    <property type="match status" value="1"/>
</dbReference>
<comment type="similarity">
    <text evidence="1">Belongs to the AB hydrolase superfamily.</text>
</comment>
<comment type="caution">
    <text evidence="4">The sequence shown here is derived from an EMBL/GenBank/DDBJ whole genome shotgun (WGS) entry which is preliminary data.</text>
</comment>
<dbReference type="RefSeq" id="WP_184711866.1">
    <property type="nucleotide sequence ID" value="NZ_JACHJP010000001.1"/>
</dbReference>
<dbReference type="InterPro" id="IPR029058">
    <property type="entry name" value="AB_hydrolase_fold"/>
</dbReference>
<dbReference type="InterPro" id="IPR001375">
    <property type="entry name" value="Peptidase_S9_cat"/>
</dbReference>
<organism evidence="4 5">
    <name type="scientific">Streptosporangium saharense</name>
    <dbReference type="NCBI Taxonomy" id="1706840"/>
    <lineage>
        <taxon>Bacteria</taxon>
        <taxon>Bacillati</taxon>
        <taxon>Actinomycetota</taxon>
        <taxon>Actinomycetes</taxon>
        <taxon>Streptosporangiales</taxon>
        <taxon>Streptosporangiaceae</taxon>
        <taxon>Streptosporangium</taxon>
    </lineage>
</organism>
<dbReference type="Proteomes" id="UP000552644">
    <property type="component" value="Unassembled WGS sequence"/>
</dbReference>
<evidence type="ECO:0000313" key="5">
    <source>
        <dbReference type="Proteomes" id="UP000552644"/>
    </source>
</evidence>
<dbReference type="SUPFAM" id="SSF53474">
    <property type="entry name" value="alpha/beta-Hydrolases"/>
    <property type="match status" value="1"/>
</dbReference>
<feature type="domain" description="Peptidase S9 prolyl oligopeptidase catalytic" evidence="3">
    <location>
        <begin position="370"/>
        <end position="550"/>
    </location>
</feature>
<dbReference type="PANTHER" id="PTHR22946:SF9">
    <property type="entry name" value="POLYKETIDE TRANSFERASE AF380"/>
    <property type="match status" value="1"/>
</dbReference>
<keyword evidence="2 4" id="KW-0378">Hydrolase</keyword>
<sequence>MNGPREVETVFTEGHVELLDWVGGPVLADQDDKGVLLTGPDGTARRIDDGADVTVFTGDEAAFLSVTRDGTTLRAVQRPLRGDQVAWEAPLEGAASRGWTPLDALPGRSVGGTRGVALVVETDTGAQAILETFPGGTGRIHPNRWPNESPVHVDGGLNLAVTQLYDAPDRPVLHVWPLEPDAVEPVERRVAGRWLDVRDGLALLDRDGRPVTWRPGTDVVTDEPRPEGELVDARFLGPGTDTIAMVVTSEGADRLVVVDRAGGALRAVPLPPGRVRVCSAHSGGVGLHLTSVVNGSVWAWLAPDGTTRTAPGEVPPLGGGAGYGHRRQGATPFHAHLPGGRPKGVVISLHGGPEIVERDELRYDGLYRRLLERGIAVLAVNYAGSSGYGPAHTRRAWRAWETTLREDLTACLAFAEQKGVPRERTILLGASFGGGLALLGNALLPGLAGVVACSPLVDLVRHVRRMTEEDPRCRSWFARRFGDLTAEDARAPLDPVRLAAPEGGPVLLIQGDRDPISSLGDVQALARLAAERGLPWELVVERGVGHRPVTLAQALTRHRNLMEGLEKLAGQWGHSAGTEFLVRPTEAT</sequence>
<evidence type="ECO:0000259" key="3">
    <source>
        <dbReference type="Pfam" id="PF00326"/>
    </source>
</evidence>
<gene>
    <name evidence="4" type="ORF">FHS44_000106</name>
</gene>